<protein>
    <submittedName>
        <fullName evidence="2">Uncharacterized protein</fullName>
    </submittedName>
</protein>
<dbReference type="Proteomes" id="UP000712600">
    <property type="component" value="Unassembled WGS sequence"/>
</dbReference>
<evidence type="ECO:0000313" key="2">
    <source>
        <dbReference type="EMBL" id="KAF3541911.1"/>
    </source>
</evidence>
<sequence>MGVNLIPGDDCETIADDPADEVEEETNEVEEEEEEEERTEVEEEEENEEEGVRIDEDGCEVLSSHFGDVARNDEEDNHDSGEENCRTDRV</sequence>
<comment type="caution">
    <text evidence="2">The sequence shown here is derived from an EMBL/GenBank/DDBJ whole genome shotgun (WGS) entry which is preliminary data.</text>
</comment>
<gene>
    <name evidence="2" type="ORF">F2Q69_00019169</name>
</gene>
<feature type="compositionally biased region" description="Acidic residues" evidence="1">
    <location>
        <begin position="9"/>
        <end position="49"/>
    </location>
</feature>
<organism evidence="2 3">
    <name type="scientific">Brassica cretica</name>
    <name type="common">Mustard</name>
    <dbReference type="NCBI Taxonomy" id="69181"/>
    <lineage>
        <taxon>Eukaryota</taxon>
        <taxon>Viridiplantae</taxon>
        <taxon>Streptophyta</taxon>
        <taxon>Embryophyta</taxon>
        <taxon>Tracheophyta</taxon>
        <taxon>Spermatophyta</taxon>
        <taxon>Magnoliopsida</taxon>
        <taxon>eudicotyledons</taxon>
        <taxon>Gunneridae</taxon>
        <taxon>Pentapetalae</taxon>
        <taxon>rosids</taxon>
        <taxon>malvids</taxon>
        <taxon>Brassicales</taxon>
        <taxon>Brassicaceae</taxon>
        <taxon>Brassiceae</taxon>
        <taxon>Brassica</taxon>
    </lineage>
</organism>
<proteinExistence type="predicted"/>
<name>A0A8S9QMH0_BRACR</name>
<dbReference type="EMBL" id="QGKX02001290">
    <property type="protein sequence ID" value="KAF3541911.1"/>
    <property type="molecule type" value="Genomic_DNA"/>
</dbReference>
<evidence type="ECO:0000313" key="3">
    <source>
        <dbReference type="Proteomes" id="UP000712600"/>
    </source>
</evidence>
<reference evidence="2" key="1">
    <citation type="submission" date="2019-12" db="EMBL/GenBank/DDBJ databases">
        <title>Genome sequencing and annotation of Brassica cretica.</title>
        <authorList>
            <person name="Studholme D.J."/>
            <person name="Sarris P."/>
        </authorList>
    </citation>
    <scope>NUCLEOTIDE SEQUENCE</scope>
    <source>
        <strain evidence="2">PFS-109/04</strain>
        <tissue evidence="2">Leaf</tissue>
    </source>
</reference>
<feature type="region of interest" description="Disordered" evidence="1">
    <location>
        <begin position="1"/>
        <end position="90"/>
    </location>
</feature>
<dbReference type="AlphaFoldDB" id="A0A8S9QMH0"/>
<accession>A0A8S9QMH0</accession>
<feature type="compositionally biased region" description="Basic and acidic residues" evidence="1">
    <location>
        <begin position="68"/>
        <end position="90"/>
    </location>
</feature>
<evidence type="ECO:0000256" key="1">
    <source>
        <dbReference type="SAM" id="MobiDB-lite"/>
    </source>
</evidence>